<proteinExistence type="predicted"/>
<keyword evidence="2" id="KW-1185">Reference proteome</keyword>
<reference evidence="1" key="1">
    <citation type="submission" date="2025-08" db="UniProtKB">
        <authorList>
            <consortium name="Ensembl"/>
        </authorList>
    </citation>
    <scope>IDENTIFICATION</scope>
</reference>
<evidence type="ECO:0008006" key="3">
    <source>
        <dbReference type="Google" id="ProtNLM"/>
    </source>
</evidence>
<sequence>MPGRDIYLRWGRDEDGSKKDGAVLYLVALLCFSSCAADDLEWKLNDGQLQREKQDDMRTLLEMLFKLSNMKNDLSRQEPEVVEREKKSSRVLWGGMRGCSFFFWKTWVSC</sequence>
<dbReference type="Ensembl" id="ENSNMLT00000031697.1">
    <property type="protein sequence ID" value="ENSNMLP00000028384.1"/>
    <property type="gene ID" value="ENSNMLG00000018055.1"/>
</dbReference>
<evidence type="ECO:0000313" key="1">
    <source>
        <dbReference type="Ensembl" id="ENSNMLP00000028384.1"/>
    </source>
</evidence>
<evidence type="ECO:0000313" key="2">
    <source>
        <dbReference type="Proteomes" id="UP000694523"/>
    </source>
</evidence>
<accession>A0A8C6WSI3</accession>
<reference evidence="1" key="2">
    <citation type="submission" date="2025-09" db="UniProtKB">
        <authorList>
            <consortium name="Ensembl"/>
        </authorList>
    </citation>
    <scope>IDENTIFICATION</scope>
</reference>
<dbReference type="Proteomes" id="UP000694523">
    <property type="component" value="Unplaced"/>
</dbReference>
<protein>
    <recommendedName>
        <fullName evidence="3">Somatostatin/Cortistatin C-terminal domain-containing protein</fullName>
    </recommendedName>
</protein>
<organism evidence="1 2">
    <name type="scientific">Neogobius melanostomus</name>
    <name type="common">round goby</name>
    <dbReference type="NCBI Taxonomy" id="47308"/>
    <lineage>
        <taxon>Eukaryota</taxon>
        <taxon>Metazoa</taxon>
        <taxon>Chordata</taxon>
        <taxon>Craniata</taxon>
        <taxon>Vertebrata</taxon>
        <taxon>Euteleostomi</taxon>
        <taxon>Actinopterygii</taxon>
        <taxon>Neopterygii</taxon>
        <taxon>Teleostei</taxon>
        <taxon>Neoteleostei</taxon>
        <taxon>Acanthomorphata</taxon>
        <taxon>Gobiaria</taxon>
        <taxon>Gobiiformes</taxon>
        <taxon>Gobioidei</taxon>
        <taxon>Gobiidae</taxon>
        <taxon>Benthophilinae</taxon>
        <taxon>Neogobiini</taxon>
        <taxon>Neogobius</taxon>
    </lineage>
</organism>
<dbReference type="AlphaFoldDB" id="A0A8C6WSI3"/>
<name>A0A8C6WSI3_9GOBI</name>